<proteinExistence type="predicted"/>
<accession>A0A507API2</accession>
<dbReference type="Proteomes" id="UP000319257">
    <property type="component" value="Unassembled WGS sequence"/>
</dbReference>
<dbReference type="InParanoid" id="A0A507API2"/>
<dbReference type="RefSeq" id="XP_030988452.1">
    <property type="nucleotide sequence ID" value="XM_031136404.1"/>
</dbReference>
<sequence length="292" mass="32050">MASSSIYIDRAMDSIVDGDKVQRFKAVNNAARVLYRVAKVSETLLFLQEVGVYDRDAMGGRGRTRMDDSFKDDPYTGGSVFRTFDGSNAPGALPHAVRSTQKRHKYDDMALVNAPLVELLLGPVCASINEIEVKSPLSRNVFPHDESVNDAHQGREDDHHVAYLVHPRGGKQGELLVVDLWAPIFGFLSLVRHYTPYRDTQTRGVSPGRPLGAERHRFDSALALDPLDGVTRAGVELRGRAIRDCVVNTVRRWYGSPSSASPSSGAGCYVNNALALPEGEFDIALNALEKEV</sequence>
<organism evidence="1 2">
    <name type="scientific">Thyridium curvatum</name>
    <dbReference type="NCBI Taxonomy" id="1093900"/>
    <lineage>
        <taxon>Eukaryota</taxon>
        <taxon>Fungi</taxon>
        <taxon>Dikarya</taxon>
        <taxon>Ascomycota</taxon>
        <taxon>Pezizomycotina</taxon>
        <taxon>Sordariomycetes</taxon>
        <taxon>Sordariomycetidae</taxon>
        <taxon>Thyridiales</taxon>
        <taxon>Thyridiaceae</taxon>
        <taxon>Thyridium</taxon>
    </lineage>
</organism>
<dbReference type="GeneID" id="41969684"/>
<comment type="caution">
    <text evidence="1">The sequence shown here is derived from an EMBL/GenBank/DDBJ whole genome shotgun (WGS) entry which is preliminary data.</text>
</comment>
<reference evidence="1 2" key="1">
    <citation type="submission" date="2019-06" db="EMBL/GenBank/DDBJ databases">
        <title>Draft genome sequence of the filamentous fungus Phialemoniopsis curvata isolated from diesel fuel.</title>
        <authorList>
            <person name="Varaljay V.A."/>
            <person name="Lyon W.J."/>
            <person name="Crouch A.L."/>
            <person name="Drake C.E."/>
            <person name="Hollomon J.M."/>
            <person name="Nadeau L.J."/>
            <person name="Nunn H.S."/>
            <person name="Stevenson B.S."/>
            <person name="Bojanowski C.L."/>
            <person name="Crookes-Goodson W.J."/>
        </authorList>
    </citation>
    <scope>NUCLEOTIDE SEQUENCE [LARGE SCALE GENOMIC DNA]</scope>
    <source>
        <strain evidence="1 2">D216</strain>
    </source>
</reference>
<evidence type="ECO:0000313" key="2">
    <source>
        <dbReference type="Proteomes" id="UP000319257"/>
    </source>
</evidence>
<name>A0A507API2_9PEZI</name>
<keyword evidence="2" id="KW-1185">Reference proteome</keyword>
<dbReference type="EMBL" id="SKBQ01000009">
    <property type="protein sequence ID" value="TPX06741.1"/>
    <property type="molecule type" value="Genomic_DNA"/>
</dbReference>
<dbReference type="AlphaFoldDB" id="A0A507API2"/>
<protein>
    <submittedName>
        <fullName evidence="1">Uncharacterized protein</fullName>
    </submittedName>
</protein>
<gene>
    <name evidence="1" type="ORF">E0L32_002237</name>
</gene>
<evidence type="ECO:0000313" key="1">
    <source>
        <dbReference type="EMBL" id="TPX06741.1"/>
    </source>
</evidence>